<comment type="subcellular location">
    <subcellularLocation>
        <location evidence="1 10">Periplasm</location>
    </subcellularLocation>
</comment>
<comment type="subunit">
    <text evidence="3 10">Monomer.</text>
</comment>
<accession>A0A1H7U4R8</accession>
<name>A0A1H7U4R8_9PAST</name>
<evidence type="ECO:0000256" key="9">
    <source>
        <dbReference type="ARBA" id="ARBA00023186"/>
    </source>
</evidence>
<evidence type="ECO:0000256" key="7">
    <source>
        <dbReference type="ARBA" id="ARBA00022764"/>
    </source>
</evidence>
<keyword evidence="14" id="KW-1185">Reference proteome</keyword>
<dbReference type="InterPro" id="IPR018323">
    <property type="entry name" value="OM_lipoprot_carrier_LolA_Pbac"/>
</dbReference>
<proteinExistence type="inferred from homology"/>
<dbReference type="Proteomes" id="UP000198883">
    <property type="component" value="Unassembled WGS sequence"/>
</dbReference>
<dbReference type="SUPFAM" id="SSF89392">
    <property type="entry name" value="Prokaryotic lipoproteins and lipoprotein localization factors"/>
    <property type="match status" value="1"/>
</dbReference>
<evidence type="ECO:0000256" key="8">
    <source>
        <dbReference type="ARBA" id="ARBA00022927"/>
    </source>
</evidence>
<evidence type="ECO:0000313" key="14">
    <source>
        <dbReference type="Proteomes" id="UP001224812"/>
    </source>
</evidence>
<keyword evidence="8 10" id="KW-0653">Protein transport</keyword>
<evidence type="ECO:0000256" key="2">
    <source>
        <dbReference type="ARBA" id="ARBA00007615"/>
    </source>
</evidence>
<dbReference type="GO" id="GO:0042953">
    <property type="term" value="P:lipoprotein transport"/>
    <property type="evidence" value="ECO:0007669"/>
    <property type="project" value="InterPro"/>
</dbReference>
<dbReference type="InterPro" id="IPR029046">
    <property type="entry name" value="LolA/LolB/LppX"/>
</dbReference>
<dbReference type="InterPro" id="IPR004564">
    <property type="entry name" value="OM_lipoprot_carrier_LolA-like"/>
</dbReference>
<keyword evidence="5 10" id="KW-0813">Transport</keyword>
<keyword evidence="7 10" id="KW-0574">Periplasm</keyword>
<evidence type="ECO:0000313" key="12">
    <source>
        <dbReference type="EMBL" id="SEL92102.1"/>
    </source>
</evidence>
<dbReference type="NCBIfam" id="TIGR00547">
    <property type="entry name" value="lolA"/>
    <property type="match status" value="1"/>
</dbReference>
<dbReference type="Gene3D" id="2.50.20.10">
    <property type="entry name" value="Lipoprotein localisation LolA/LolB/LppX"/>
    <property type="match status" value="1"/>
</dbReference>
<dbReference type="STRING" id="97481.SAMN05444853_101164"/>
<keyword evidence="9 10" id="KW-0143">Chaperone</keyword>
<feature type="chain" id="PRO_5011802733" description="Outer-membrane lipoprotein carrier protein" evidence="10">
    <location>
        <begin position="24"/>
        <end position="209"/>
    </location>
</feature>
<evidence type="ECO:0000256" key="1">
    <source>
        <dbReference type="ARBA" id="ARBA00004418"/>
    </source>
</evidence>
<reference evidence="12" key="1">
    <citation type="submission" date="2016-10" db="EMBL/GenBank/DDBJ databases">
        <authorList>
            <person name="de Groot N.N."/>
        </authorList>
    </citation>
    <scope>NUCLEOTIDE SEQUENCE [LARGE SCALE GENOMIC DNA]</scope>
    <source>
        <strain evidence="12">DSM 24204</strain>
    </source>
</reference>
<reference evidence="13" key="2">
    <citation type="submission" date="2016-10" db="EMBL/GenBank/DDBJ databases">
        <authorList>
            <person name="Varghese N."/>
            <person name="Submissions S."/>
        </authorList>
    </citation>
    <scope>NUCLEOTIDE SEQUENCE [LARGE SCALE GENOMIC DNA]</scope>
    <source>
        <strain evidence="13">DSM 24204</strain>
    </source>
</reference>
<evidence type="ECO:0000256" key="3">
    <source>
        <dbReference type="ARBA" id="ARBA00011245"/>
    </source>
</evidence>
<dbReference type="PANTHER" id="PTHR35869">
    <property type="entry name" value="OUTER-MEMBRANE LIPOPROTEIN CARRIER PROTEIN"/>
    <property type="match status" value="1"/>
</dbReference>
<evidence type="ECO:0000256" key="10">
    <source>
        <dbReference type="HAMAP-Rule" id="MF_00240"/>
    </source>
</evidence>
<protein>
    <recommendedName>
        <fullName evidence="4 10">Outer-membrane lipoprotein carrier protein</fullName>
    </recommendedName>
</protein>
<feature type="signal peptide" evidence="10">
    <location>
        <begin position="1"/>
        <end position="23"/>
    </location>
</feature>
<keyword evidence="6 10" id="KW-0732">Signal</keyword>
<dbReference type="GO" id="GO:0044874">
    <property type="term" value="P:lipoprotein localization to outer membrane"/>
    <property type="evidence" value="ECO:0007669"/>
    <property type="project" value="UniProtKB-UniRule"/>
</dbReference>
<dbReference type="Proteomes" id="UP001224812">
    <property type="component" value="Unassembled WGS sequence"/>
</dbReference>
<organism evidence="12 13">
    <name type="scientific">Phocoenobacter skyensis</name>
    <dbReference type="NCBI Taxonomy" id="97481"/>
    <lineage>
        <taxon>Bacteria</taxon>
        <taxon>Pseudomonadati</taxon>
        <taxon>Pseudomonadota</taxon>
        <taxon>Gammaproteobacteria</taxon>
        <taxon>Pasteurellales</taxon>
        <taxon>Pasteurellaceae</taxon>
        <taxon>Phocoenobacter</taxon>
    </lineage>
</organism>
<dbReference type="PANTHER" id="PTHR35869:SF1">
    <property type="entry name" value="OUTER-MEMBRANE LIPOPROTEIN CARRIER PROTEIN"/>
    <property type="match status" value="1"/>
</dbReference>
<keyword evidence="12" id="KW-0449">Lipoprotein</keyword>
<evidence type="ECO:0000313" key="11">
    <source>
        <dbReference type="EMBL" id="MDP8084750.1"/>
    </source>
</evidence>
<dbReference type="Pfam" id="PF03548">
    <property type="entry name" value="LolA"/>
    <property type="match status" value="1"/>
</dbReference>
<sequence precursor="true">MKKSLIKTLGCVSIVFFSSAIFANSQAVVELQKRLGLVSQYKTDFVQTVRSMKGKVIQEGEGIFRVKRPNLFRMEQKKPQESLVISDGETLWFYDPFVYQVTANWTDDIVNNTPFVLLTSNKKDYWNQYDVTQDSDTFVLKPKAQNSNIQQFDIRINSHGLLKGFSTIEKNGHSNLYILRNISTAEIDPNLFNFVIPKGAELDDQRTKQ</sequence>
<dbReference type="AlphaFoldDB" id="A0A1H7U4R8"/>
<dbReference type="RefSeq" id="WP_090919607.1">
    <property type="nucleotide sequence ID" value="NZ_CP016180.1"/>
</dbReference>
<dbReference type="HAMAP" id="MF_00240">
    <property type="entry name" value="LolA"/>
    <property type="match status" value="1"/>
</dbReference>
<dbReference type="GO" id="GO:0030288">
    <property type="term" value="C:outer membrane-bounded periplasmic space"/>
    <property type="evidence" value="ECO:0007669"/>
    <property type="project" value="TreeGrafter"/>
</dbReference>
<evidence type="ECO:0000256" key="6">
    <source>
        <dbReference type="ARBA" id="ARBA00022729"/>
    </source>
</evidence>
<evidence type="ECO:0000313" key="13">
    <source>
        <dbReference type="Proteomes" id="UP000198883"/>
    </source>
</evidence>
<dbReference type="EMBL" id="JASAVS010000002">
    <property type="protein sequence ID" value="MDP8084750.1"/>
    <property type="molecule type" value="Genomic_DNA"/>
</dbReference>
<dbReference type="OrthoDB" id="9787361at2"/>
<dbReference type="CDD" id="cd16325">
    <property type="entry name" value="LolA"/>
    <property type="match status" value="1"/>
</dbReference>
<comment type="function">
    <text evidence="10">Participates in the translocation of lipoproteins from the inner membrane to the outer membrane. Only forms a complex with a lipoprotein if the residue after the N-terminal Cys is not an aspartate (The Asp acts as a targeting signal to indicate that the lipoprotein should stay in the inner membrane).</text>
</comment>
<reference evidence="11 14" key="3">
    <citation type="journal article" date="2023" name="Front. Microbiol.">
        <title>Phylogeography and host specificity of Pasteurellaceae pathogenic to sea-farmed fish in the north-east Atlantic.</title>
        <authorList>
            <person name="Gulla S."/>
            <person name="Colquhoun D.J."/>
            <person name="Olsen A.B."/>
            <person name="Spilsberg B."/>
            <person name="Lagesen K."/>
            <person name="Aakesson C.P."/>
            <person name="Strom S."/>
            <person name="Manji F."/>
            <person name="Birkbeck T.H."/>
            <person name="Nilsen H.K."/>
        </authorList>
    </citation>
    <scope>NUCLEOTIDE SEQUENCE [LARGE SCALE GENOMIC DNA]</scope>
    <source>
        <strain evidence="11 14">VIO11850</strain>
    </source>
</reference>
<dbReference type="EMBL" id="FOBN01000001">
    <property type="protein sequence ID" value="SEL92102.1"/>
    <property type="molecule type" value="Genomic_DNA"/>
</dbReference>
<comment type="similarity">
    <text evidence="2 10">Belongs to the LolA family.</text>
</comment>
<dbReference type="GeneID" id="83544688"/>
<evidence type="ECO:0000256" key="4">
    <source>
        <dbReference type="ARBA" id="ARBA00014035"/>
    </source>
</evidence>
<evidence type="ECO:0000256" key="5">
    <source>
        <dbReference type="ARBA" id="ARBA00022448"/>
    </source>
</evidence>
<gene>
    <name evidence="10 11" type="primary">lolA</name>
    <name evidence="11" type="ORF">QJT92_02220</name>
    <name evidence="12" type="ORF">SAMN05444853_101164</name>
</gene>